<name>A0A4D8QME5_AZOBR</name>
<keyword evidence="1" id="KW-0614">Plasmid</keyword>
<sequence length="76" mass="8370">MHEAQHPLVRHNACSFFPCPVHGDGAGGRATLFVPVGHGEGRGRSENESPRSRGLNVIYRKRRRRASIFSPLGQHG</sequence>
<geneLocation type="plasmid" evidence="1 2">
    <name>p1</name>
</geneLocation>
<dbReference type="Proteomes" id="UP000298774">
    <property type="component" value="Plasmid p1"/>
</dbReference>
<dbReference type="AlphaFoldDB" id="A0A4D8QME5"/>
<gene>
    <name evidence="1" type="ORF">D3868_16165</name>
</gene>
<evidence type="ECO:0000313" key="2">
    <source>
        <dbReference type="Proteomes" id="UP000298774"/>
    </source>
</evidence>
<evidence type="ECO:0000313" key="1">
    <source>
        <dbReference type="EMBL" id="QCO10621.1"/>
    </source>
</evidence>
<dbReference type="EMBL" id="CP032340">
    <property type="protein sequence ID" value="QCO10621.1"/>
    <property type="molecule type" value="Genomic_DNA"/>
</dbReference>
<organism evidence="1 2">
    <name type="scientific">Azospirillum brasilense</name>
    <dbReference type="NCBI Taxonomy" id="192"/>
    <lineage>
        <taxon>Bacteria</taxon>
        <taxon>Pseudomonadati</taxon>
        <taxon>Pseudomonadota</taxon>
        <taxon>Alphaproteobacteria</taxon>
        <taxon>Rhodospirillales</taxon>
        <taxon>Azospirillaceae</taxon>
        <taxon>Azospirillum</taxon>
    </lineage>
</organism>
<reference evidence="1 2" key="1">
    <citation type="submission" date="2018-09" db="EMBL/GenBank/DDBJ databases">
        <title>Whole genome based analysis of evolution and adaptive divergence in Indian and Brazilian strains of Azospirillum brasilense.</title>
        <authorList>
            <person name="Singh C."/>
            <person name="Tripathi A.K."/>
        </authorList>
    </citation>
    <scope>NUCLEOTIDE SEQUENCE [LARGE SCALE GENOMIC DNA]</scope>
    <source>
        <strain evidence="1 2">MTCC4038</strain>
        <plasmid evidence="1 2">p1</plasmid>
    </source>
</reference>
<accession>A0A4D8QME5</accession>
<proteinExistence type="predicted"/>
<protein>
    <submittedName>
        <fullName evidence="1">Uncharacterized protein</fullName>
    </submittedName>
</protein>